<organism evidence="5 6">
    <name type="scientific">Actinidia rufa</name>
    <dbReference type="NCBI Taxonomy" id="165716"/>
    <lineage>
        <taxon>Eukaryota</taxon>
        <taxon>Viridiplantae</taxon>
        <taxon>Streptophyta</taxon>
        <taxon>Embryophyta</taxon>
        <taxon>Tracheophyta</taxon>
        <taxon>Spermatophyta</taxon>
        <taxon>Magnoliopsida</taxon>
        <taxon>eudicotyledons</taxon>
        <taxon>Gunneridae</taxon>
        <taxon>Pentapetalae</taxon>
        <taxon>asterids</taxon>
        <taxon>Ericales</taxon>
        <taxon>Actinidiaceae</taxon>
        <taxon>Actinidia</taxon>
    </lineage>
</organism>
<dbReference type="Gene3D" id="3.40.50.2000">
    <property type="entry name" value="Glycogen Phosphorylase B"/>
    <property type="match status" value="1"/>
</dbReference>
<feature type="domain" description="Glycosyl transferase family 1" evidence="4">
    <location>
        <begin position="517"/>
        <end position="632"/>
    </location>
</feature>
<feature type="compositionally biased region" description="Basic and acidic residues" evidence="2">
    <location>
        <begin position="1117"/>
        <end position="1133"/>
    </location>
</feature>
<feature type="transmembrane region" description="Helical" evidence="3">
    <location>
        <begin position="50"/>
        <end position="71"/>
    </location>
</feature>
<feature type="compositionally biased region" description="Pro residues" evidence="2">
    <location>
        <begin position="352"/>
        <end position="374"/>
    </location>
</feature>
<keyword evidence="6" id="KW-1185">Reference proteome</keyword>
<dbReference type="GO" id="GO:0016757">
    <property type="term" value="F:glycosyltransferase activity"/>
    <property type="evidence" value="ECO:0007669"/>
    <property type="project" value="UniProtKB-KW"/>
</dbReference>
<dbReference type="EMBL" id="BJWL01000011">
    <property type="protein sequence ID" value="GFY97393.1"/>
    <property type="molecule type" value="Genomic_DNA"/>
</dbReference>
<evidence type="ECO:0000256" key="1">
    <source>
        <dbReference type="ARBA" id="ARBA00022676"/>
    </source>
</evidence>
<accession>A0A7J0FFK4</accession>
<dbReference type="InterPro" id="IPR001296">
    <property type="entry name" value="Glyco_trans_1"/>
</dbReference>
<sequence length="1168" mass="133816">MGSLESGVPLKRDQHLLRSSSATNRNERNPYGQRPRSRFARLVLFKKIDYLQWICTIAVFFFFVGLFQMLLPGSVMEKSDNSWRGRGEASGDLKFWKEIGGGFLDFGEDIKFVKTNLLSKFQRESNEVNMSSDSRRVVRFGHRKPQLALVFADLLVDPQQILMVTVAAALREIGYEIEVYSLEDGPVLSIWKKLGVPVTIIQASKKDIGVDWISYDGIIVNSIEARAVFSRLLQEPFKSVPVIWSIHERTLATRLRQYVLNGQLELVNDWKKFFKRSTVVVFPNYALPDGATVRTRTRARAWRNVALCGAISGALGTCLHLLHFEKPDQPSRAQPLQSPDNIFPLPDYLHHPVPPPQPPSPPPLPFPATPPPSIPSAATPNTSSSLPSYLHPLSLICSAVARVGKFNIVAFVIDWNLKTSDLMFYAACDSGNYFVIPGSPAEAWEAGNFMVSYKDKLRVNMDYGPDDFVVVIVGSQLLYRGLWLEHAFVLKALLPLFEDFSSDKNSNSHLKIIILSGDSTTNYSVAVEAIAINLSYPRNIVSHAVDEDADNVLSMADLVIYGSFLEEQSFPDILMKAMCFGKPIIAPDLAMIKKYADDRVNGYLFPKENIRVLTQTILEVVSNGKLSPLARNIASIGKRTAKNLLVLEAIEGYASLVENVLKLPSEVKTSKAVTEIPSKLKEEWQWQLFESVSDSTYPNRTLRSHKFFEEIEKTWNCTQTQSYGAVDETFLYSIWEEENFIEMANTRKRREEELLKDRTDQPRGTWEDVYRSAKRADRSKNELHERDDRELERTGQPLCIYEPYFGEGTWPFLHHTSLYRGLGLSTRGRRPGSDDIDAPSRLPLLNNPYYRDALGEYGAFFAIATRVDRIHKNAWIGFQSWRATARKESLSKTAETALLDAIQLRRNGDTLYFWIRMDKDPRSPLQQDFWSFCDAINAGNCKFAFSEALKRMYGIKHDWTSLPPMPADGDTWSVMQSWVLPTKSFLEFVMFSRIFVDALDAEFYDKHHQSGHCHLSLSKDKHCYSRVLELLVNVWAYHSARKMVYVNPETGAMQEQHKLKNRRGQMWAKWFSYTTLKNMDEDLAEEYDSDHPRRRWLWPSTGEVFWQGMYEKERNLRNREKEKRKQKSKDKIERIKRRQHQKTIGKFVKPPPEAEDSNSTYVVAGLLR</sequence>
<dbReference type="AlphaFoldDB" id="A0A7J0FFK4"/>
<reference evidence="5 6" key="1">
    <citation type="submission" date="2019-07" db="EMBL/GenBank/DDBJ databases">
        <title>De Novo Assembly of kiwifruit Actinidia rufa.</title>
        <authorList>
            <person name="Sugita-Konishi S."/>
            <person name="Sato K."/>
            <person name="Mori E."/>
            <person name="Abe Y."/>
            <person name="Kisaki G."/>
            <person name="Hamano K."/>
            <person name="Suezawa K."/>
            <person name="Otani M."/>
            <person name="Fukuda T."/>
            <person name="Manabe T."/>
            <person name="Gomi K."/>
            <person name="Tabuchi M."/>
            <person name="Akimitsu K."/>
            <person name="Kataoka I."/>
        </authorList>
    </citation>
    <scope>NUCLEOTIDE SEQUENCE [LARGE SCALE GENOMIC DNA]</scope>
    <source>
        <strain evidence="6">cv. Fuchu</strain>
    </source>
</reference>
<dbReference type="Proteomes" id="UP000585474">
    <property type="component" value="Unassembled WGS sequence"/>
</dbReference>
<dbReference type="SUPFAM" id="SSF53756">
    <property type="entry name" value="UDP-Glycosyltransferase/glycogen phosphorylase"/>
    <property type="match status" value="1"/>
</dbReference>
<keyword evidence="3" id="KW-0812">Transmembrane</keyword>
<protein>
    <submittedName>
        <fullName evidence="5">Glycosyl transferase family 1 protein</fullName>
    </submittedName>
</protein>
<keyword evidence="1" id="KW-0328">Glycosyltransferase</keyword>
<keyword evidence="5" id="KW-0808">Transferase</keyword>
<evidence type="ECO:0000256" key="3">
    <source>
        <dbReference type="SAM" id="Phobius"/>
    </source>
</evidence>
<keyword evidence="3" id="KW-1133">Transmembrane helix</keyword>
<name>A0A7J0FFK4_9ERIC</name>
<evidence type="ECO:0000313" key="5">
    <source>
        <dbReference type="EMBL" id="GFY97393.1"/>
    </source>
</evidence>
<dbReference type="PANTHER" id="PTHR46635">
    <property type="entry name" value="GLYCOSYL TRANSFERASE FAMILY 1 PROTEIN"/>
    <property type="match status" value="1"/>
</dbReference>
<evidence type="ECO:0000259" key="4">
    <source>
        <dbReference type="Pfam" id="PF00534"/>
    </source>
</evidence>
<feature type="transmembrane region" description="Helical" evidence="3">
    <location>
        <begin position="304"/>
        <end position="324"/>
    </location>
</feature>
<dbReference type="PANTHER" id="PTHR46635:SF1">
    <property type="entry name" value="GLYCOSYL TRANSFERASE FAMILY 1 PROTEIN"/>
    <property type="match status" value="1"/>
</dbReference>
<gene>
    <name evidence="5" type="ORF">Acr_11g0016990</name>
</gene>
<keyword evidence="3" id="KW-0472">Membrane</keyword>
<comment type="caution">
    <text evidence="5">The sequence shown here is derived from an EMBL/GenBank/DDBJ whole genome shotgun (WGS) entry which is preliminary data.</text>
</comment>
<feature type="region of interest" description="Disordered" evidence="2">
    <location>
        <begin position="347"/>
        <end position="380"/>
    </location>
</feature>
<evidence type="ECO:0000256" key="2">
    <source>
        <dbReference type="SAM" id="MobiDB-lite"/>
    </source>
</evidence>
<evidence type="ECO:0000313" key="6">
    <source>
        <dbReference type="Proteomes" id="UP000585474"/>
    </source>
</evidence>
<dbReference type="OrthoDB" id="1592604at2759"/>
<feature type="region of interest" description="Disordered" evidence="2">
    <location>
        <begin position="1117"/>
        <end position="1168"/>
    </location>
</feature>
<dbReference type="Pfam" id="PF00534">
    <property type="entry name" value="Glycos_transf_1"/>
    <property type="match status" value="1"/>
</dbReference>
<feature type="compositionally biased region" description="Basic residues" evidence="2">
    <location>
        <begin position="1134"/>
        <end position="1143"/>
    </location>
</feature>
<proteinExistence type="predicted"/>